<dbReference type="CDD" id="cd00060">
    <property type="entry name" value="FHA"/>
    <property type="match status" value="1"/>
</dbReference>
<evidence type="ECO:0000313" key="4">
    <source>
        <dbReference type="Proteomes" id="UP000475117"/>
    </source>
</evidence>
<dbReference type="Pfam" id="PF00498">
    <property type="entry name" value="FHA"/>
    <property type="match status" value="1"/>
</dbReference>
<dbReference type="InterPro" id="IPR000253">
    <property type="entry name" value="FHA_dom"/>
</dbReference>
<organism evidence="3 4">
    <name type="scientific">Sulfuriroseicoccus oceanibius</name>
    <dbReference type="NCBI Taxonomy" id="2707525"/>
    <lineage>
        <taxon>Bacteria</taxon>
        <taxon>Pseudomonadati</taxon>
        <taxon>Verrucomicrobiota</taxon>
        <taxon>Verrucomicrobiia</taxon>
        <taxon>Verrucomicrobiales</taxon>
        <taxon>Verrucomicrobiaceae</taxon>
        <taxon>Sulfuriroseicoccus</taxon>
    </lineage>
</organism>
<evidence type="ECO:0000256" key="2">
    <source>
        <dbReference type="SAM" id="Phobius"/>
    </source>
</evidence>
<dbReference type="SMART" id="SM00240">
    <property type="entry name" value="FHA"/>
    <property type="match status" value="1"/>
</dbReference>
<reference evidence="3 4" key="1">
    <citation type="submission" date="2020-12" db="EMBL/GenBank/DDBJ databases">
        <title>Sulforoseuscoccus oceanibium gen. nov., sp. nov., a representative of the phylum Verrucomicrobia with special cytoplasmic membrane, and proposal of Sulforoseuscoccusaceae fam. nov.</title>
        <authorList>
            <person name="Xi F."/>
        </authorList>
    </citation>
    <scope>NUCLEOTIDE SEQUENCE [LARGE SCALE GENOMIC DNA]</scope>
    <source>
        <strain evidence="3 4">T37</strain>
    </source>
</reference>
<evidence type="ECO:0000256" key="1">
    <source>
        <dbReference type="SAM" id="MobiDB-lite"/>
    </source>
</evidence>
<keyword evidence="4" id="KW-1185">Reference proteome</keyword>
<keyword evidence="2" id="KW-1133">Transmembrane helix</keyword>
<dbReference type="AlphaFoldDB" id="A0A6B3LEG9"/>
<gene>
    <name evidence="3" type="ORF">G3M56_012870</name>
</gene>
<name>A0A6B3LEG9_9BACT</name>
<feature type="compositionally biased region" description="Acidic residues" evidence="1">
    <location>
        <begin position="157"/>
        <end position="166"/>
    </location>
</feature>
<accession>A0A6B3LEG9</accession>
<keyword evidence="2" id="KW-0472">Membrane</keyword>
<dbReference type="PANTHER" id="PTHR23308">
    <property type="entry name" value="NUCLEAR INHIBITOR OF PROTEIN PHOSPHATASE-1"/>
    <property type="match status" value="1"/>
</dbReference>
<feature type="transmembrane region" description="Helical" evidence="2">
    <location>
        <begin position="200"/>
        <end position="221"/>
    </location>
</feature>
<dbReference type="KEGG" id="soa:G3M56_012870"/>
<proteinExistence type="predicted"/>
<feature type="region of interest" description="Disordered" evidence="1">
    <location>
        <begin position="118"/>
        <end position="186"/>
    </location>
</feature>
<keyword evidence="2" id="KW-0812">Transmembrane</keyword>
<dbReference type="RefSeq" id="WP_164365155.1">
    <property type="nucleotide sequence ID" value="NZ_CP066776.1"/>
</dbReference>
<dbReference type="InterPro" id="IPR050923">
    <property type="entry name" value="Cell_Proc_Reg/RNA_Proc"/>
</dbReference>
<protein>
    <submittedName>
        <fullName evidence="3">FHA domain-containing protein</fullName>
    </submittedName>
</protein>
<dbReference type="Proteomes" id="UP000475117">
    <property type="component" value="Chromosome"/>
</dbReference>
<feature type="compositionally biased region" description="Low complexity" evidence="1">
    <location>
        <begin position="169"/>
        <end position="186"/>
    </location>
</feature>
<dbReference type="SUPFAM" id="SSF49879">
    <property type="entry name" value="SMAD/FHA domain"/>
    <property type="match status" value="1"/>
</dbReference>
<dbReference type="PROSITE" id="PS50006">
    <property type="entry name" value="FHA_DOMAIN"/>
    <property type="match status" value="1"/>
</dbReference>
<sequence>MSAHISLTLPNGEVKRFSLEIDLVRIGRAPDNTIALDDASLSSHHCVITRKGDDFKIEDLDSTNGVELNGKEIDAHTLAHGDVVKMGEIMLTFEADGEAPLDPAPPAEHEDFLITEPAAEESEDTSPETRRVAQAVPVDEDDDEPAPRRKVTQAIPVDEEDDEEPVSDAMAAAPATTAPPARAARPAQPAYVPQKSGGGIGGFIVSLFVVVLSLLIGLSLAHYRATGGILPLDLLDQLQK</sequence>
<dbReference type="InterPro" id="IPR008984">
    <property type="entry name" value="SMAD_FHA_dom_sf"/>
</dbReference>
<evidence type="ECO:0000313" key="3">
    <source>
        <dbReference type="EMBL" id="QQL44754.1"/>
    </source>
</evidence>
<dbReference type="Gene3D" id="2.60.200.20">
    <property type="match status" value="1"/>
</dbReference>
<dbReference type="EMBL" id="CP066776">
    <property type="protein sequence ID" value="QQL44754.1"/>
    <property type="molecule type" value="Genomic_DNA"/>
</dbReference>